<dbReference type="OrthoDB" id="2157530at2759"/>
<feature type="domain" description="Heterokaryon incompatibility" evidence="1">
    <location>
        <begin position="3"/>
        <end position="99"/>
    </location>
</feature>
<evidence type="ECO:0000313" key="2">
    <source>
        <dbReference type="EMBL" id="KEZ42137.1"/>
    </source>
</evidence>
<dbReference type="InterPro" id="IPR052895">
    <property type="entry name" value="HetReg/Transcr_Mod"/>
</dbReference>
<dbReference type="GeneID" id="27725258"/>
<dbReference type="AlphaFoldDB" id="A0A084G475"/>
<dbReference type="RefSeq" id="XP_016641936.1">
    <property type="nucleotide sequence ID" value="XM_016788355.1"/>
</dbReference>
<name>A0A084G475_PSEDA</name>
<evidence type="ECO:0000313" key="3">
    <source>
        <dbReference type="Proteomes" id="UP000028545"/>
    </source>
</evidence>
<sequence length="711" mass="80464">MALRHPSKPRILWIDAICINQDDNDDKNYQVPLMETIYTHATVVDIWLGPEESPAPLAKSVFDVLGKSSLSGDDERPELKTTNGLFGAAILDRIWVIQEATFARRIHVYCGSRQVQWDLLRNHLRALEEDHKDQFSSIPEENISTDPEEDRLAAGFSDIFRSQFATLLKNGMSRGVEKNRRPLVDLLHDYWRNACGDPRDKVYGLFSLASDVSGGAGGMPLRYGQPLAFVYLDVLHFALVNRHGGVNWATLAALSNRMQRAFGSGPNGDVSRELHTSRHPQSQDANFVANRPFCVSLFKPSPIFKFGPALGEYRKDPGSFELGLILEQRVHPFQMYDYQVNEVLQSAPWNAMRTLDYHVREQGAEQQQQPPRIVFNYCYHAGQDEDDKEANSRLRGVLHPLGRPSHPVTIPETALNGADPSQSWDKYRLFSVQGVVGLVLGIITDQAEDGDYLAWLDGCYSAVVLRREASGGKFVLVGRAIVCPNHGLDPRLNLVGPSESPVLQCRDVPLDVFQVVTNWYEVGDGTKYNRKRAWQAWNAYFIDVVGIDPNNIWYDLCRNDEDAKSYCQTFLQAYTEDSEYLCPTLGPEEYKWIRGIDSAASILNVWKSLITTVDTTILQEKRKESPEEQLLRTLKHTDLKTTGDRPVHEVTKLLQPLLRRDYVIRHSIAHKVPLSRLGQEPDAIQRRAPRQLRVQAIRVVLRGTLATTLLD</sequence>
<protein>
    <recommendedName>
        <fullName evidence="1">Heterokaryon incompatibility domain-containing protein</fullName>
    </recommendedName>
</protein>
<gene>
    <name evidence="2" type="ORF">SAPIO_CDS6186</name>
</gene>
<dbReference type="HOGENOM" id="CLU_388381_0_0_1"/>
<dbReference type="KEGG" id="sapo:SAPIO_CDS6186"/>
<comment type="caution">
    <text evidence="2">The sequence shown here is derived from an EMBL/GenBank/DDBJ whole genome shotgun (WGS) entry which is preliminary data.</text>
</comment>
<dbReference type="VEuPathDB" id="FungiDB:SAPIO_CDS6186"/>
<dbReference type="EMBL" id="JOWA01000101">
    <property type="protein sequence ID" value="KEZ42137.1"/>
    <property type="molecule type" value="Genomic_DNA"/>
</dbReference>
<keyword evidence="3" id="KW-1185">Reference proteome</keyword>
<dbReference type="InterPro" id="IPR010730">
    <property type="entry name" value="HET"/>
</dbReference>
<organism evidence="2 3">
    <name type="scientific">Pseudallescheria apiosperma</name>
    <name type="common">Scedosporium apiospermum</name>
    <dbReference type="NCBI Taxonomy" id="563466"/>
    <lineage>
        <taxon>Eukaryota</taxon>
        <taxon>Fungi</taxon>
        <taxon>Dikarya</taxon>
        <taxon>Ascomycota</taxon>
        <taxon>Pezizomycotina</taxon>
        <taxon>Sordariomycetes</taxon>
        <taxon>Hypocreomycetidae</taxon>
        <taxon>Microascales</taxon>
        <taxon>Microascaceae</taxon>
        <taxon>Scedosporium</taxon>
    </lineage>
</organism>
<evidence type="ECO:0000259" key="1">
    <source>
        <dbReference type="Pfam" id="PF06985"/>
    </source>
</evidence>
<reference evidence="2 3" key="1">
    <citation type="journal article" date="2014" name="Genome Announc.">
        <title>Draft genome sequence of the pathogenic fungus Scedosporium apiospermum.</title>
        <authorList>
            <person name="Vandeputte P."/>
            <person name="Ghamrawi S."/>
            <person name="Rechenmann M."/>
            <person name="Iltis A."/>
            <person name="Giraud S."/>
            <person name="Fleury M."/>
            <person name="Thornton C."/>
            <person name="Delhaes L."/>
            <person name="Meyer W."/>
            <person name="Papon N."/>
            <person name="Bouchara J.P."/>
        </authorList>
    </citation>
    <scope>NUCLEOTIDE SEQUENCE [LARGE SCALE GENOMIC DNA]</scope>
    <source>
        <strain evidence="2 3">IHEM 14462</strain>
    </source>
</reference>
<dbReference type="Proteomes" id="UP000028545">
    <property type="component" value="Unassembled WGS sequence"/>
</dbReference>
<dbReference type="PANTHER" id="PTHR24148:SF64">
    <property type="entry name" value="HETEROKARYON INCOMPATIBILITY DOMAIN-CONTAINING PROTEIN"/>
    <property type="match status" value="1"/>
</dbReference>
<accession>A0A084G475</accession>
<dbReference type="Pfam" id="PF06985">
    <property type="entry name" value="HET"/>
    <property type="match status" value="1"/>
</dbReference>
<dbReference type="PANTHER" id="PTHR24148">
    <property type="entry name" value="ANKYRIN REPEAT DOMAIN-CONTAINING PROTEIN 39 HOMOLOG-RELATED"/>
    <property type="match status" value="1"/>
</dbReference>
<proteinExistence type="predicted"/>